<feature type="binding site" evidence="11">
    <location>
        <position position="289"/>
    </location>
    <ligand>
        <name>NAD(+)</name>
        <dbReference type="ChEBI" id="CHEBI:57540"/>
    </ligand>
</feature>
<feature type="domain" description="NAD-dependent DNA ligase N-terminal" evidence="13">
    <location>
        <begin position="4"/>
        <end position="446"/>
    </location>
</feature>
<dbReference type="SUPFAM" id="SSF56091">
    <property type="entry name" value="DNA ligase/mRNA capping enzyme, catalytic domain"/>
    <property type="match status" value="1"/>
</dbReference>
<keyword evidence="7 11" id="KW-0460">Magnesium</keyword>
<evidence type="ECO:0000256" key="8">
    <source>
        <dbReference type="ARBA" id="ARBA00023027"/>
    </source>
</evidence>
<feature type="binding site" evidence="11">
    <location>
        <position position="410"/>
    </location>
    <ligand>
        <name>Zn(2+)</name>
        <dbReference type="ChEBI" id="CHEBI:29105"/>
    </ligand>
</feature>
<feature type="binding site" evidence="11">
    <location>
        <position position="407"/>
    </location>
    <ligand>
        <name>Zn(2+)</name>
        <dbReference type="ChEBI" id="CHEBI:29105"/>
    </ligand>
</feature>
<dbReference type="RefSeq" id="WP_016504025.1">
    <property type="nucleotide sequence ID" value="NZ_AMSD01000002.1"/>
</dbReference>
<dbReference type="EC" id="6.5.1.2" evidence="11"/>
<dbReference type="eggNOG" id="COG0272">
    <property type="taxonomic scope" value="Bacteria"/>
</dbReference>
<dbReference type="FunFam" id="1.10.150.20:FF:000006">
    <property type="entry name" value="DNA ligase"/>
    <property type="match status" value="1"/>
</dbReference>
<comment type="cofactor">
    <cofactor evidence="11">
        <name>Mg(2+)</name>
        <dbReference type="ChEBI" id="CHEBI:18420"/>
    </cofactor>
    <cofactor evidence="11">
        <name>Mn(2+)</name>
        <dbReference type="ChEBI" id="CHEBI:29035"/>
    </cofactor>
</comment>
<dbReference type="InterPro" id="IPR013840">
    <property type="entry name" value="DNAligase_N"/>
</dbReference>
<dbReference type="SUPFAM" id="SSF52113">
    <property type="entry name" value="BRCT domain"/>
    <property type="match status" value="1"/>
</dbReference>
<reference evidence="14 15" key="1">
    <citation type="journal article" date="2014" name="Environ. Microbiol.">
        <title>Genomic signatures of obligate host dependence in the luminous bacterial symbiont of a vertebrate.</title>
        <authorList>
            <person name="Hendry T.A."/>
            <person name="de Wet J.R."/>
            <person name="Dunlap P.V."/>
        </authorList>
    </citation>
    <scope>NUCLEOTIDE SEQUENCE [LARGE SCALE GENOMIC DNA]</scope>
    <source>
        <strain evidence="14 15">Akat1</strain>
    </source>
</reference>
<keyword evidence="15" id="KW-1185">Reference proteome</keyword>
<dbReference type="Gene3D" id="3.30.1490.70">
    <property type="match status" value="1"/>
</dbReference>
<dbReference type="InterPro" id="IPR003583">
    <property type="entry name" value="Hlx-hairpin-Hlx_DNA-bd_motif"/>
</dbReference>
<dbReference type="Gene3D" id="3.40.50.10190">
    <property type="entry name" value="BRCT domain"/>
    <property type="match status" value="1"/>
</dbReference>
<dbReference type="GO" id="GO:0046872">
    <property type="term" value="F:metal ion binding"/>
    <property type="evidence" value="ECO:0007669"/>
    <property type="project" value="UniProtKB-KW"/>
</dbReference>
<feature type="binding site" evidence="11">
    <location>
        <position position="172"/>
    </location>
    <ligand>
        <name>NAD(+)</name>
        <dbReference type="ChEBI" id="CHEBI:57540"/>
    </ligand>
</feature>
<dbReference type="Gene3D" id="6.20.10.30">
    <property type="match status" value="1"/>
</dbReference>
<dbReference type="GO" id="GO:0006281">
    <property type="term" value="P:DNA repair"/>
    <property type="evidence" value="ECO:0007669"/>
    <property type="project" value="UniProtKB-KW"/>
</dbReference>
<dbReference type="SMART" id="SM00532">
    <property type="entry name" value="LIGANc"/>
    <property type="match status" value="1"/>
</dbReference>
<keyword evidence="3 11" id="KW-0235">DNA replication</keyword>
<comment type="function">
    <text evidence="1 11">DNA ligase that catalyzes the formation of phosphodiester linkages between 5'-phosphoryl and 3'-hydroxyl groups in double-stranded DNA using NAD as a coenzyme and as the energy source for the reaction. It is essential for DNA replication and repair of damaged DNA.</text>
</comment>
<keyword evidence="6 11" id="KW-0862">Zinc</keyword>
<dbReference type="EMBL" id="AMSD01000002">
    <property type="protein sequence ID" value="EPE37393.1"/>
    <property type="molecule type" value="Genomic_DNA"/>
</dbReference>
<dbReference type="GO" id="GO:0003911">
    <property type="term" value="F:DNA ligase (NAD+) activity"/>
    <property type="evidence" value="ECO:0007669"/>
    <property type="project" value="UniProtKB-UniRule"/>
</dbReference>
<feature type="binding site" evidence="11">
    <location>
        <begin position="82"/>
        <end position="83"/>
    </location>
    <ligand>
        <name>NAD(+)</name>
        <dbReference type="ChEBI" id="CHEBI:57540"/>
    </ligand>
</feature>
<feature type="domain" description="Helix-hairpin-helix DNA-binding motif class 1" evidence="12">
    <location>
        <begin position="542"/>
        <end position="561"/>
    </location>
</feature>
<feature type="binding site" evidence="11">
    <location>
        <position position="430"/>
    </location>
    <ligand>
        <name>Zn(2+)</name>
        <dbReference type="ChEBI" id="CHEBI:29105"/>
    </ligand>
</feature>
<dbReference type="SUPFAM" id="SSF47781">
    <property type="entry name" value="RuvA domain 2-like"/>
    <property type="match status" value="1"/>
</dbReference>
<evidence type="ECO:0000313" key="14">
    <source>
        <dbReference type="EMBL" id="EPE37393.1"/>
    </source>
</evidence>
<dbReference type="PATRIC" id="fig|1236703.3.peg.708"/>
<organism evidence="14 15">
    <name type="scientific">Candidatus Photodesmus katoptron Akat1</name>
    <dbReference type="NCBI Taxonomy" id="1236703"/>
    <lineage>
        <taxon>Bacteria</taxon>
        <taxon>Pseudomonadati</taxon>
        <taxon>Pseudomonadota</taxon>
        <taxon>Gammaproteobacteria</taxon>
        <taxon>Vibrionales</taxon>
        <taxon>Vibrionaceae</taxon>
        <taxon>Candidatus Photodesmus</taxon>
    </lineage>
</organism>
<dbReference type="SMART" id="SM00278">
    <property type="entry name" value="HhH1"/>
    <property type="match status" value="4"/>
</dbReference>
<evidence type="ECO:0000256" key="10">
    <source>
        <dbReference type="ARBA" id="ARBA00034005"/>
    </source>
</evidence>
<comment type="similarity">
    <text evidence="11">Belongs to the NAD-dependent DNA ligase family. LigA subfamily.</text>
</comment>
<feature type="binding site" evidence="11">
    <location>
        <begin position="33"/>
        <end position="37"/>
    </location>
    <ligand>
        <name>NAD(+)</name>
        <dbReference type="ChEBI" id="CHEBI:57540"/>
    </ligand>
</feature>
<dbReference type="InterPro" id="IPR001357">
    <property type="entry name" value="BRCT_dom"/>
</dbReference>
<dbReference type="CDD" id="cd00114">
    <property type="entry name" value="LIGANc"/>
    <property type="match status" value="1"/>
</dbReference>
<dbReference type="PROSITE" id="PS01055">
    <property type="entry name" value="DNA_LIGASE_N1"/>
    <property type="match status" value="1"/>
</dbReference>
<feature type="binding site" evidence="11">
    <location>
        <position position="135"/>
    </location>
    <ligand>
        <name>NAD(+)</name>
        <dbReference type="ChEBI" id="CHEBI:57540"/>
    </ligand>
</feature>
<dbReference type="Gene3D" id="3.30.470.30">
    <property type="entry name" value="DNA ligase/mRNA capping enzyme"/>
    <property type="match status" value="1"/>
</dbReference>
<dbReference type="NCBIfam" id="NF005932">
    <property type="entry name" value="PRK07956.1"/>
    <property type="match status" value="1"/>
</dbReference>
<protein>
    <recommendedName>
        <fullName evidence="11">DNA ligase</fullName>
        <ecNumber evidence="11">6.5.1.2</ecNumber>
    </recommendedName>
    <alternativeName>
        <fullName evidence="11">Polydeoxyribonucleotide synthase [NAD(+)]</fullName>
    </alternativeName>
</protein>
<dbReference type="InterPro" id="IPR013839">
    <property type="entry name" value="DNAligase_adenylation"/>
</dbReference>
<dbReference type="Pfam" id="PF01653">
    <property type="entry name" value="DNA_ligase_aden"/>
    <property type="match status" value="1"/>
</dbReference>
<dbReference type="Proteomes" id="UP000053688">
    <property type="component" value="Unassembled WGS sequence"/>
</dbReference>
<feature type="domain" description="Helix-hairpin-helix DNA-binding motif class 1" evidence="12">
    <location>
        <begin position="444"/>
        <end position="463"/>
    </location>
</feature>
<dbReference type="Gene3D" id="1.10.287.610">
    <property type="entry name" value="Helix hairpin bin"/>
    <property type="match status" value="1"/>
</dbReference>
<dbReference type="InterPro" id="IPR010994">
    <property type="entry name" value="RuvA_2-like"/>
</dbReference>
<feature type="binding site" evidence="11">
    <location>
        <position position="112"/>
    </location>
    <ligand>
        <name>NAD(+)</name>
        <dbReference type="ChEBI" id="CHEBI:57540"/>
    </ligand>
</feature>
<evidence type="ECO:0000256" key="5">
    <source>
        <dbReference type="ARBA" id="ARBA00022763"/>
    </source>
</evidence>
<keyword evidence="9 11" id="KW-0234">DNA repair</keyword>
<feature type="domain" description="Helix-hairpin-helix DNA-binding motif class 1" evidence="12">
    <location>
        <begin position="478"/>
        <end position="497"/>
    </location>
</feature>
<evidence type="ECO:0000256" key="4">
    <source>
        <dbReference type="ARBA" id="ARBA00022723"/>
    </source>
</evidence>
<dbReference type="Pfam" id="PF03120">
    <property type="entry name" value="OB_DNA_ligase"/>
    <property type="match status" value="1"/>
</dbReference>
<dbReference type="CDD" id="cd17748">
    <property type="entry name" value="BRCT_DNA_ligase_like"/>
    <property type="match status" value="1"/>
</dbReference>
<dbReference type="HAMAP" id="MF_01588">
    <property type="entry name" value="DNA_ligase_A"/>
    <property type="match status" value="1"/>
</dbReference>
<dbReference type="Pfam" id="PF00533">
    <property type="entry name" value="BRCT"/>
    <property type="match status" value="1"/>
</dbReference>
<evidence type="ECO:0000259" key="12">
    <source>
        <dbReference type="SMART" id="SM00278"/>
    </source>
</evidence>
<dbReference type="FunFam" id="3.30.470.30:FF:000001">
    <property type="entry name" value="DNA ligase"/>
    <property type="match status" value="1"/>
</dbReference>
<dbReference type="SUPFAM" id="SSF50249">
    <property type="entry name" value="Nucleic acid-binding proteins"/>
    <property type="match status" value="1"/>
</dbReference>
<keyword evidence="8 11" id="KW-0520">NAD</keyword>
<sequence length="676" mass="76607">MSQSIKSKLIRLKKALHHHSLCYHLKDSPEISDAEYDFLMQELLNIEKKNPNLITIDSPSQRVGSPELNKFNKTIHEIEMLSLENVFNEQGLNRFNNRFRDKFLSVENYCCEPKIDGLAVSLLYKDGILIQGSTRGNGKVGENITENVRTISEIPLRLNGNNWPYRLEVRGEVFMKKSGFKKLNEDAVQQGKKIFINARNAASGSLRQLDSRITANRPLSFYVYGVGVIEGRRLSNSHYQRFFQLKEWGLPICSEVRLINSLVSVKAYYQDILYRRKNLSYEIDGIVIKIDNIKLQEKLGNIARSPRWAIAYKFPAQEKVTLLIDIEFKVSRIGTITPIAKLEPVFVGGVMIKSATLHNINEIIRLKIKIGDTVVIRRAGDVIPQIVSVVFECRTNKEKDIEFPVFCPICDSKLEHLEGGAICCTAGLACYAQREELLKHFVSRKAMNIYGLGGTLIAKLVNKEIIKNPADLFKLSKEIITSLDNMGEKSAINIITAIEKSKKTSLIRFIYALGIRKVGEGTARILVKNFFTLEKIQVASNEMLLKVPGIGSAIASSIVVFFAQNENQQVIKELIKLGVTWPEVELQTDNKLKLKKINKQLVVITGFFYNCSRKKIIYALEKHGMLVKHTISKKTDILFVGQSPSSNKLIKARKLGIQIKTEQDLLKIIQFNNFSD</sequence>
<dbReference type="Pfam" id="PF12826">
    <property type="entry name" value="HHH_2"/>
    <property type="match status" value="1"/>
</dbReference>
<feature type="active site" description="N6-AMP-lysine intermediate" evidence="11">
    <location>
        <position position="114"/>
    </location>
</feature>
<evidence type="ECO:0000256" key="6">
    <source>
        <dbReference type="ARBA" id="ARBA00022833"/>
    </source>
</evidence>
<feature type="domain" description="Helix-hairpin-helix DNA-binding motif class 1" evidence="12">
    <location>
        <begin position="510"/>
        <end position="529"/>
    </location>
</feature>
<dbReference type="InterPro" id="IPR001679">
    <property type="entry name" value="DNA_ligase"/>
</dbReference>
<keyword evidence="11" id="KW-0464">Manganese</keyword>
<name>S3EGV4_9GAMM</name>
<evidence type="ECO:0000256" key="1">
    <source>
        <dbReference type="ARBA" id="ARBA00004067"/>
    </source>
</evidence>
<gene>
    <name evidence="11 14" type="primary">ligA</name>
    <name evidence="14" type="ORF">O1U_0693</name>
</gene>
<dbReference type="PANTHER" id="PTHR23389:SF9">
    <property type="entry name" value="DNA LIGASE"/>
    <property type="match status" value="1"/>
</dbReference>
<dbReference type="FunFam" id="1.10.150.20:FF:000007">
    <property type="entry name" value="DNA ligase"/>
    <property type="match status" value="1"/>
</dbReference>
<dbReference type="InterPro" id="IPR012340">
    <property type="entry name" value="NA-bd_OB-fold"/>
</dbReference>
<dbReference type="Gene3D" id="1.10.150.20">
    <property type="entry name" value="5' to 3' exonuclease, C-terminal subdomain"/>
    <property type="match status" value="2"/>
</dbReference>
<feature type="binding site" evidence="11">
    <location>
        <position position="313"/>
    </location>
    <ligand>
        <name>NAD(+)</name>
        <dbReference type="ChEBI" id="CHEBI:57540"/>
    </ligand>
</feature>
<dbReference type="STRING" id="28176.CF66_0140"/>
<feature type="binding site" evidence="11">
    <location>
        <position position="424"/>
    </location>
    <ligand>
        <name>Zn(2+)</name>
        <dbReference type="ChEBI" id="CHEBI:29105"/>
    </ligand>
</feature>
<comment type="catalytic activity">
    <reaction evidence="10 11">
        <text>NAD(+) + (deoxyribonucleotide)n-3'-hydroxyl + 5'-phospho-(deoxyribonucleotide)m = (deoxyribonucleotide)n+m + AMP + beta-nicotinamide D-nucleotide.</text>
        <dbReference type="EC" id="6.5.1.2"/>
    </reaction>
</comment>
<dbReference type="NCBIfam" id="TIGR00575">
    <property type="entry name" value="dnlj"/>
    <property type="match status" value="1"/>
</dbReference>
<comment type="caution">
    <text evidence="14">The sequence shown here is derived from an EMBL/GenBank/DDBJ whole genome shotgun (WGS) entry which is preliminary data.</text>
</comment>
<proteinExistence type="inferred from homology"/>
<evidence type="ECO:0000256" key="11">
    <source>
        <dbReference type="HAMAP-Rule" id="MF_01588"/>
    </source>
</evidence>
<dbReference type="InterPro" id="IPR004150">
    <property type="entry name" value="NAD_DNA_ligase_OB"/>
</dbReference>
<dbReference type="InterPro" id="IPR018239">
    <property type="entry name" value="DNA_ligase_AS"/>
</dbReference>
<keyword evidence="5 11" id="KW-0227">DNA damage</keyword>
<evidence type="ECO:0000259" key="13">
    <source>
        <dbReference type="SMART" id="SM00532"/>
    </source>
</evidence>
<dbReference type="Gene3D" id="2.40.50.140">
    <property type="entry name" value="Nucleic acid-binding proteins"/>
    <property type="match status" value="1"/>
</dbReference>
<evidence type="ECO:0000256" key="3">
    <source>
        <dbReference type="ARBA" id="ARBA00022705"/>
    </source>
</evidence>
<keyword evidence="4 11" id="KW-0479">Metal-binding</keyword>
<dbReference type="InterPro" id="IPR041663">
    <property type="entry name" value="DisA/LigA_HHH"/>
</dbReference>
<dbReference type="GO" id="GO:0003677">
    <property type="term" value="F:DNA binding"/>
    <property type="evidence" value="ECO:0007669"/>
    <property type="project" value="InterPro"/>
</dbReference>
<dbReference type="PIRSF" id="PIRSF001604">
    <property type="entry name" value="LigA"/>
    <property type="match status" value="1"/>
</dbReference>
<dbReference type="InterPro" id="IPR036420">
    <property type="entry name" value="BRCT_dom_sf"/>
</dbReference>
<evidence type="ECO:0000313" key="15">
    <source>
        <dbReference type="Proteomes" id="UP000053688"/>
    </source>
</evidence>
<dbReference type="GO" id="GO:0006260">
    <property type="term" value="P:DNA replication"/>
    <property type="evidence" value="ECO:0007669"/>
    <property type="project" value="UniProtKB-KW"/>
</dbReference>
<dbReference type="AlphaFoldDB" id="S3EGV4"/>
<dbReference type="PANTHER" id="PTHR23389">
    <property type="entry name" value="CHROMOSOME TRANSMISSION FIDELITY FACTOR 18"/>
    <property type="match status" value="1"/>
</dbReference>
<dbReference type="GO" id="GO:0005829">
    <property type="term" value="C:cytosol"/>
    <property type="evidence" value="ECO:0007669"/>
    <property type="project" value="TreeGrafter"/>
</dbReference>
<accession>S3EGV4</accession>
<evidence type="ECO:0000256" key="9">
    <source>
        <dbReference type="ARBA" id="ARBA00023204"/>
    </source>
</evidence>
<keyword evidence="2 11" id="KW-0436">Ligase</keyword>
<evidence type="ECO:0000256" key="2">
    <source>
        <dbReference type="ARBA" id="ARBA00022598"/>
    </source>
</evidence>
<evidence type="ECO:0000256" key="7">
    <source>
        <dbReference type="ARBA" id="ARBA00022842"/>
    </source>
</evidence>